<evidence type="ECO:0000313" key="2">
    <source>
        <dbReference type="Proteomes" id="UP001497700"/>
    </source>
</evidence>
<comment type="caution">
    <text evidence="1">The sequence shown here is derived from an EMBL/GenBank/DDBJ whole genome shotgun (WGS) entry which is preliminary data.</text>
</comment>
<protein>
    <submittedName>
        <fullName evidence="1">MFS general substrate transporter</fullName>
    </submittedName>
</protein>
<keyword evidence="2" id="KW-1185">Reference proteome</keyword>
<organism evidence="1 2">
    <name type="scientific">Hypoxylon rubiginosum</name>
    <dbReference type="NCBI Taxonomy" id="110542"/>
    <lineage>
        <taxon>Eukaryota</taxon>
        <taxon>Fungi</taxon>
        <taxon>Dikarya</taxon>
        <taxon>Ascomycota</taxon>
        <taxon>Pezizomycotina</taxon>
        <taxon>Sordariomycetes</taxon>
        <taxon>Xylariomycetidae</taxon>
        <taxon>Xylariales</taxon>
        <taxon>Hypoxylaceae</taxon>
        <taxon>Hypoxylon</taxon>
    </lineage>
</organism>
<reference evidence="1 2" key="1">
    <citation type="journal article" date="2022" name="New Phytol.">
        <title>Ecological generalism drives hyperdiversity of secondary metabolite gene clusters in xylarialean endophytes.</title>
        <authorList>
            <person name="Franco M.E.E."/>
            <person name="Wisecaver J.H."/>
            <person name="Arnold A.E."/>
            <person name="Ju Y.M."/>
            <person name="Slot J.C."/>
            <person name="Ahrendt S."/>
            <person name="Moore L.P."/>
            <person name="Eastman K.E."/>
            <person name="Scott K."/>
            <person name="Konkel Z."/>
            <person name="Mondo S.J."/>
            <person name="Kuo A."/>
            <person name="Hayes R.D."/>
            <person name="Haridas S."/>
            <person name="Andreopoulos B."/>
            <person name="Riley R."/>
            <person name="LaButti K."/>
            <person name="Pangilinan J."/>
            <person name="Lipzen A."/>
            <person name="Amirebrahimi M."/>
            <person name="Yan J."/>
            <person name="Adam C."/>
            <person name="Keymanesh K."/>
            <person name="Ng V."/>
            <person name="Louie K."/>
            <person name="Northen T."/>
            <person name="Drula E."/>
            <person name="Henrissat B."/>
            <person name="Hsieh H.M."/>
            <person name="Youens-Clark K."/>
            <person name="Lutzoni F."/>
            <person name="Miadlikowska J."/>
            <person name="Eastwood D.C."/>
            <person name="Hamelin R.C."/>
            <person name="Grigoriev I.V."/>
            <person name="U'Ren J.M."/>
        </authorList>
    </citation>
    <scope>NUCLEOTIDE SEQUENCE [LARGE SCALE GENOMIC DNA]</scope>
    <source>
        <strain evidence="1 2">CBS 119005</strain>
    </source>
</reference>
<accession>A0ACB9Z425</accession>
<name>A0ACB9Z425_9PEZI</name>
<evidence type="ECO:0000313" key="1">
    <source>
        <dbReference type="EMBL" id="KAI4865905.1"/>
    </source>
</evidence>
<sequence>MPSSLVDTDTASTMPLGDNAVANADGQQASNAEVEREPQTQYAYDRDYRFWSIIFALCTMMILCSLENTVVVTSLPTIVKELGLGSSYIWVTNIFFLATSVVQPLTGQLAGLFGRRYVALSVVALYTLGSGLAGGANGPAMLIAGRAVQGAGSGGMTAIMGIVISDLVPLRMRSSYQAILAMTYAIGMAIGPIVGGAIVQNTTWRWVFYINLPIGGVSLCLLWLFLRVKWDKETKTRDKFKRIDVAGNSLLVASTVSVLIALTWAGAEYPWSSFRIIVPLTIGLIGFVGFFFLEGSAWVPEPVMPLRLFANRTSAVVYANTFIVSMLNYWIFFFLPLYFQAVQLSTPTRSGVQILPMTLIAVPGAAVGAVALSKWGRYKLLHIIGFAFLTAGIGSFSVLTKDSGTAEWVCLQILPSVGAGMILDTLLPAFQAGVEEADSAAAAASWSFVRSFGNIWGVAIPGAILNIYSSQYAADIITDPTAKLSLQNGDAYSSATREFILSFPEPAREQIIEVFTRSLSKVFLVGIAFPALAFILSFMEREVKLRTELETEFGLEDK</sequence>
<dbReference type="EMBL" id="MU393465">
    <property type="protein sequence ID" value="KAI4865905.1"/>
    <property type="molecule type" value="Genomic_DNA"/>
</dbReference>
<gene>
    <name evidence="1" type="ORF">F4820DRAFT_274282</name>
</gene>
<dbReference type="Proteomes" id="UP001497700">
    <property type="component" value="Unassembled WGS sequence"/>
</dbReference>
<proteinExistence type="predicted"/>